<dbReference type="Gene3D" id="3.30.450.50">
    <property type="entry name" value="Longin domain"/>
    <property type="match status" value="1"/>
</dbReference>
<evidence type="ECO:0000313" key="6">
    <source>
        <dbReference type="Proteomes" id="UP001370490"/>
    </source>
</evidence>
<feature type="domain" description="Longin" evidence="4">
    <location>
        <begin position="26"/>
        <end position="76"/>
    </location>
</feature>
<dbReference type="Pfam" id="PF13774">
    <property type="entry name" value="Longin"/>
    <property type="match status" value="1"/>
</dbReference>
<evidence type="ECO:0000256" key="1">
    <source>
        <dbReference type="ARBA" id="ARBA00008025"/>
    </source>
</evidence>
<dbReference type="SMART" id="SM01270">
    <property type="entry name" value="Longin"/>
    <property type="match status" value="1"/>
</dbReference>
<dbReference type="SUPFAM" id="SSF64356">
    <property type="entry name" value="SNARE-like"/>
    <property type="match status" value="1"/>
</dbReference>
<dbReference type="PANTHER" id="PTHR21136">
    <property type="entry name" value="SNARE PROTEINS"/>
    <property type="match status" value="1"/>
</dbReference>
<evidence type="ECO:0000259" key="4">
    <source>
        <dbReference type="PROSITE" id="PS50859"/>
    </source>
</evidence>
<dbReference type="InterPro" id="IPR051097">
    <property type="entry name" value="Synaptobrevin-like_transport"/>
</dbReference>
<comment type="subcellular location">
    <subcellularLocation>
        <location evidence="3">Endomembrane system</location>
        <topology evidence="3">Single-pass type IV membrane protein</topology>
    </subcellularLocation>
</comment>
<name>A0AAN8YXS4_9MAGN</name>
<sequence>MGQKSLIYAFVARGNELLVEFTEFTAYCVVADESIGRAVPIAFLEHIKDDFISKYGAGKAADAPAYSLNKEYGYEARARTRNTR</sequence>
<accession>A0AAN8YXS4</accession>
<organism evidence="5 6">
    <name type="scientific">Dillenia turbinata</name>
    <dbReference type="NCBI Taxonomy" id="194707"/>
    <lineage>
        <taxon>Eukaryota</taxon>
        <taxon>Viridiplantae</taxon>
        <taxon>Streptophyta</taxon>
        <taxon>Embryophyta</taxon>
        <taxon>Tracheophyta</taxon>
        <taxon>Spermatophyta</taxon>
        <taxon>Magnoliopsida</taxon>
        <taxon>eudicotyledons</taxon>
        <taxon>Gunneridae</taxon>
        <taxon>Pentapetalae</taxon>
        <taxon>Dilleniales</taxon>
        <taxon>Dilleniaceae</taxon>
        <taxon>Dillenia</taxon>
    </lineage>
</organism>
<evidence type="ECO:0000256" key="3">
    <source>
        <dbReference type="ARBA" id="ARBA00046280"/>
    </source>
</evidence>
<reference evidence="5 6" key="1">
    <citation type="submission" date="2023-12" db="EMBL/GenBank/DDBJ databases">
        <title>A high-quality genome assembly for Dillenia turbinata (Dilleniales).</title>
        <authorList>
            <person name="Chanderbali A."/>
        </authorList>
    </citation>
    <scope>NUCLEOTIDE SEQUENCE [LARGE SCALE GENOMIC DNA]</scope>
    <source>
        <strain evidence="5">LSX21</strain>
        <tissue evidence="5">Leaf</tissue>
    </source>
</reference>
<dbReference type="GO" id="GO:0012505">
    <property type="term" value="C:endomembrane system"/>
    <property type="evidence" value="ECO:0007669"/>
    <property type="project" value="UniProtKB-SubCell"/>
</dbReference>
<evidence type="ECO:0000313" key="5">
    <source>
        <dbReference type="EMBL" id="KAK6917041.1"/>
    </source>
</evidence>
<comment type="caution">
    <text evidence="5">The sequence shown here is derived from an EMBL/GenBank/DDBJ whole genome shotgun (WGS) entry which is preliminary data.</text>
</comment>
<dbReference type="InterPro" id="IPR010908">
    <property type="entry name" value="Longin_dom"/>
</dbReference>
<dbReference type="PROSITE" id="PS50859">
    <property type="entry name" value="LONGIN"/>
    <property type="match status" value="1"/>
</dbReference>
<dbReference type="PANTHER" id="PTHR21136:SF92">
    <property type="entry name" value="LONGIN DOMAIN-CONTAINING PROTEIN"/>
    <property type="match status" value="1"/>
</dbReference>
<proteinExistence type="inferred from homology"/>
<comment type="similarity">
    <text evidence="1">Belongs to the synaptobrevin family.</text>
</comment>
<protein>
    <submittedName>
        <fullName evidence="5">Longin domain</fullName>
    </submittedName>
</protein>
<keyword evidence="6" id="KW-1185">Reference proteome</keyword>
<keyword evidence="2" id="KW-0472">Membrane</keyword>
<dbReference type="InterPro" id="IPR011012">
    <property type="entry name" value="Longin-like_dom_sf"/>
</dbReference>
<dbReference type="AlphaFoldDB" id="A0AAN8YXS4"/>
<evidence type="ECO:0000256" key="2">
    <source>
        <dbReference type="ARBA" id="ARBA00023136"/>
    </source>
</evidence>
<gene>
    <name evidence="5" type="ORF">RJ641_017792</name>
</gene>
<dbReference type="EMBL" id="JBAMMX010000023">
    <property type="protein sequence ID" value="KAK6917041.1"/>
    <property type="molecule type" value="Genomic_DNA"/>
</dbReference>
<dbReference type="Proteomes" id="UP001370490">
    <property type="component" value="Unassembled WGS sequence"/>
</dbReference>